<reference evidence="2 3" key="1">
    <citation type="submission" date="2020-07" db="EMBL/GenBank/DDBJ databases">
        <title>Sequencing the genomes of 1000 actinobacteria strains.</title>
        <authorList>
            <person name="Klenk H.-P."/>
        </authorList>
    </citation>
    <scope>NUCLEOTIDE SEQUENCE [LARGE SCALE GENOMIC DNA]</scope>
    <source>
        <strain evidence="2 3">DSM 44065</strain>
    </source>
</reference>
<comment type="caution">
    <text evidence="2">The sequence shown here is derived from an EMBL/GenBank/DDBJ whole genome shotgun (WGS) entry which is preliminary data.</text>
</comment>
<evidence type="ECO:0000313" key="3">
    <source>
        <dbReference type="Proteomes" id="UP000587002"/>
    </source>
</evidence>
<name>A0A853AP28_9PSEU</name>
<gene>
    <name evidence="2" type="ORF">HNR68_000507</name>
</gene>
<feature type="region of interest" description="Disordered" evidence="1">
    <location>
        <begin position="99"/>
        <end position="135"/>
    </location>
</feature>
<feature type="region of interest" description="Disordered" evidence="1">
    <location>
        <begin position="37"/>
        <end position="58"/>
    </location>
</feature>
<dbReference type="Proteomes" id="UP000587002">
    <property type="component" value="Unassembled WGS sequence"/>
</dbReference>
<dbReference type="NCBIfam" id="TIGR04186">
    <property type="entry name" value="GRASP_targ"/>
    <property type="match status" value="1"/>
</dbReference>
<dbReference type="RefSeq" id="WP_345236962.1">
    <property type="nucleotide sequence ID" value="NZ_BAABFH010000001.1"/>
</dbReference>
<dbReference type="AlphaFoldDB" id="A0A853AP28"/>
<proteinExistence type="predicted"/>
<evidence type="ECO:0000313" key="2">
    <source>
        <dbReference type="EMBL" id="NYI81877.1"/>
    </source>
</evidence>
<keyword evidence="3" id="KW-1185">Reference proteome</keyword>
<sequence length="135" mass="14448">MHDIPAFALRVRESSIMNSAVMTTRFAHDPIAPDSAQFPLGRPLGASNNTAPASGEGVRPWGLRGMSALSNKTVEPLPAWRYDHERQIAVDLDGTALNELRTDPSADSVSSLDGDEGPNEDWVHDFIGDAPGTPA</sequence>
<evidence type="ECO:0000256" key="1">
    <source>
        <dbReference type="SAM" id="MobiDB-lite"/>
    </source>
</evidence>
<accession>A0A853AP28</accession>
<organism evidence="2 3">
    <name type="scientific">Saccharopolyspora hordei</name>
    <dbReference type="NCBI Taxonomy" id="1838"/>
    <lineage>
        <taxon>Bacteria</taxon>
        <taxon>Bacillati</taxon>
        <taxon>Actinomycetota</taxon>
        <taxon>Actinomycetes</taxon>
        <taxon>Pseudonocardiales</taxon>
        <taxon>Pseudonocardiaceae</taxon>
        <taxon>Saccharopolyspora</taxon>
    </lineage>
</organism>
<dbReference type="EMBL" id="JACCFJ010000001">
    <property type="protein sequence ID" value="NYI81877.1"/>
    <property type="molecule type" value="Genomic_DNA"/>
</dbReference>
<dbReference type="InterPro" id="IPR026496">
    <property type="entry name" value="GRASP_targ"/>
</dbReference>
<protein>
    <submittedName>
        <fullName evidence="2">Putative ATP-grasp target RiPP</fullName>
    </submittedName>
</protein>